<keyword evidence="8 9" id="KW-0472">Membrane</keyword>
<keyword evidence="3" id="KW-1003">Cell membrane</keyword>
<keyword evidence="5" id="KW-0547">Nucleotide-binding</keyword>
<proteinExistence type="predicted"/>
<keyword evidence="7 9" id="KW-1133">Transmembrane helix</keyword>
<evidence type="ECO:0000256" key="9">
    <source>
        <dbReference type="SAM" id="Phobius"/>
    </source>
</evidence>
<dbReference type="PROSITE" id="PS00211">
    <property type="entry name" value="ABC_TRANSPORTER_1"/>
    <property type="match status" value="1"/>
</dbReference>
<dbReference type="InterPro" id="IPR003439">
    <property type="entry name" value="ABC_transporter-like_ATP-bd"/>
</dbReference>
<dbReference type="GO" id="GO:0005886">
    <property type="term" value="C:plasma membrane"/>
    <property type="evidence" value="ECO:0007669"/>
    <property type="project" value="UniProtKB-SubCell"/>
</dbReference>
<dbReference type="PROSITE" id="PS50893">
    <property type="entry name" value="ABC_TRANSPORTER_2"/>
    <property type="match status" value="1"/>
</dbReference>
<sequence>MFYHLKELYSLLSKEQRRKFFRLQLLAVIMAFAEIAGVISIGPFMALVGNMDQLEGQGMLADVYRASGVASPEIFLIWVGGGVLAVLLLSGMFSMYTIWQMSMYGARVGAELSSRLYNYYMHQNWLFHASGNSSTLTNRIAEECQRVMMHIIIPLMHMNAKLTLAIFMTLAIFVYNPIVALAGAGVFLASYFLLFKTVRRRLVNNGKIISRSQTIRFKLMAEGFGGIKDALLLRRQDVFTKRFNDASDRYANALGANQALSLAPRYAMEIVAFGCVIFLVLYLLASSGGNVVSLLPVLSIYALAGFKILPALQQVYNSLSQIRGHMSAYESIREELKASAHSPAVSVDYSAKQKKLTPRQDIVLQGIGFTYPGKVDKALDEVDLRIPVNRTVGLVGASGSGKSTLVDILLGLIEPDQGGIVVDGQLLTRDALGDWQNALGFVPQSIFLADASIKENIAFGLPEEAIDMQRVHDCAKQAHLDEFLDKLPEGLDTRVGERGVQLSGGQRQRIGIARALYHDSDVLVLDEATSALDGITESHIMQAIQSFSGQKTIVMIAHRLATVKQCDLIYLMRDGKVVDQGRYEELVVRNEIFKRMAEHA</sequence>
<dbReference type="Pfam" id="PF00664">
    <property type="entry name" value="ABC_membrane"/>
    <property type="match status" value="1"/>
</dbReference>
<feature type="transmembrane region" description="Helical" evidence="9">
    <location>
        <begin position="266"/>
        <end position="285"/>
    </location>
</feature>
<comment type="subcellular location">
    <subcellularLocation>
        <location evidence="1">Cell membrane</location>
        <topology evidence="1">Multi-pass membrane protein</topology>
    </subcellularLocation>
</comment>
<dbReference type="FunFam" id="3.40.50.300:FF:000221">
    <property type="entry name" value="Multidrug ABC transporter ATP-binding protein"/>
    <property type="match status" value="1"/>
</dbReference>
<dbReference type="Pfam" id="PF00005">
    <property type="entry name" value="ABC_tran"/>
    <property type="match status" value="1"/>
</dbReference>
<keyword evidence="6" id="KW-0067">ATP-binding</keyword>
<evidence type="ECO:0000256" key="4">
    <source>
        <dbReference type="ARBA" id="ARBA00022692"/>
    </source>
</evidence>
<evidence type="ECO:0000256" key="5">
    <source>
        <dbReference type="ARBA" id="ARBA00022741"/>
    </source>
</evidence>
<feature type="transmembrane region" description="Helical" evidence="9">
    <location>
        <begin position="75"/>
        <end position="99"/>
    </location>
</feature>
<dbReference type="SMART" id="SM00382">
    <property type="entry name" value="AAA"/>
    <property type="match status" value="1"/>
</dbReference>
<evidence type="ECO:0000256" key="2">
    <source>
        <dbReference type="ARBA" id="ARBA00022448"/>
    </source>
</evidence>
<evidence type="ECO:0000259" key="10">
    <source>
        <dbReference type="PROSITE" id="PS50893"/>
    </source>
</evidence>
<dbReference type="AlphaFoldDB" id="A0A1I2ZF96"/>
<dbReference type="InterPro" id="IPR039421">
    <property type="entry name" value="Type_1_exporter"/>
</dbReference>
<feature type="transmembrane region" description="Helical" evidence="9">
    <location>
        <begin position="21"/>
        <end position="46"/>
    </location>
</feature>
<dbReference type="InterPro" id="IPR003593">
    <property type="entry name" value="AAA+_ATPase"/>
</dbReference>
<name>A0A1I2ZF96_9GAMM</name>
<dbReference type="STRING" id="442341.SAMN04487959_10377"/>
<dbReference type="InterPro" id="IPR011527">
    <property type="entry name" value="ABC1_TM_dom"/>
</dbReference>
<dbReference type="Proteomes" id="UP000199040">
    <property type="component" value="Unassembled WGS sequence"/>
</dbReference>
<dbReference type="GO" id="GO:0005524">
    <property type="term" value="F:ATP binding"/>
    <property type="evidence" value="ECO:0007669"/>
    <property type="project" value="UniProtKB-KW"/>
</dbReference>
<evidence type="ECO:0000313" key="12">
    <source>
        <dbReference type="EMBL" id="SFH36295.1"/>
    </source>
</evidence>
<feature type="domain" description="ABC transmembrane type-1" evidence="11">
    <location>
        <begin position="25"/>
        <end position="331"/>
    </location>
</feature>
<dbReference type="Gene3D" id="1.20.1560.10">
    <property type="entry name" value="ABC transporter type 1, transmembrane domain"/>
    <property type="match status" value="1"/>
</dbReference>
<evidence type="ECO:0000256" key="1">
    <source>
        <dbReference type="ARBA" id="ARBA00004651"/>
    </source>
</evidence>
<dbReference type="SUPFAM" id="SSF52540">
    <property type="entry name" value="P-loop containing nucleoside triphosphate hydrolases"/>
    <property type="match status" value="1"/>
</dbReference>
<protein>
    <submittedName>
        <fullName evidence="12">HlyD family secretion protein</fullName>
    </submittedName>
</protein>
<dbReference type="PANTHER" id="PTHR24221">
    <property type="entry name" value="ATP-BINDING CASSETTE SUB-FAMILY B"/>
    <property type="match status" value="1"/>
</dbReference>
<keyword evidence="2" id="KW-0813">Transport</keyword>
<feature type="transmembrane region" description="Helical" evidence="9">
    <location>
        <begin position="178"/>
        <end position="195"/>
    </location>
</feature>
<dbReference type="PANTHER" id="PTHR24221:SF654">
    <property type="entry name" value="ATP-BINDING CASSETTE SUB-FAMILY B MEMBER 6"/>
    <property type="match status" value="1"/>
</dbReference>
<dbReference type="InterPro" id="IPR017871">
    <property type="entry name" value="ABC_transporter-like_CS"/>
</dbReference>
<dbReference type="PROSITE" id="PS50929">
    <property type="entry name" value="ABC_TM1F"/>
    <property type="match status" value="1"/>
</dbReference>
<dbReference type="EMBL" id="FOPY01000003">
    <property type="protein sequence ID" value="SFH36295.1"/>
    <property type="molecule type" value="Genomic_DNA"/>
</dbReference>
<evidence type="ECO:0000256" key="8">
    <source>
        <dbReference type="ARBA" id="ARBA00023136"/>
    </source>
</evidence>
<dbReference type="SUPFAM" id="SSF90123">
    <property type="entry name" value="ABC transporter transmembrane region"/>
    <property type="match status" value="1"/>
</dbReference>
<evidence type="ECO:0000313" key="13">
    <source>
        <dbReference type="Proteomes" id="UP000199040"/>
    </source>
</evidence>
<organism evidence="12 13">
    <name type="scientific">Modicisalibacter xianhensis</name>
    <dbReference type="NCBI Taxonomy" id="442341"/>
    <lineage>
        <taxon>Bacteria</taxon>
        <taxon>Pseudomonadati</taxon>
        <taxon>Pseudomonadota</taxon>
        <taxon>Gammaproteobacteria</taxon>
        <taxon>Oceanospirillales</taxon>
        <taxon>Halomonadaceae</taxon>
        <taxon>Modicisalibacter</taxon>
    </lineage>
</organism>
<keyword evidence="13" id="KW-1185">Reference proteome</keyword>
<keyword evidence="4 9" id="KW-0812">Transmembrane</keyword>
<feature type="transmembrane region" description="Helical" evidence="9">
    <location>
        <begin position="147"/>
        <end position="172"/>
    </location>
</feature>
<dbReference type="Gene3D" id="3.40.50.300">
    <property type="entry name" value="P-loop containing nucleotide triphosphate hydrolases"/>
    <property type="match status" value="1"/>
</dbReference>
<evidence type="ECO:0000256" key="3">
    <source>
        <dbReference type="ARBA" id="ARBA00022475"/>
    </source>
</evidence>
<dbReference type="GO" id="GO:0016887">
    <property type="term" value="F:ATP hydrolysis activity"/>
    <property type="evidence" value="ECO:0007669"/>
    <property type="project" value="InterPro"/>
</dbReference>
<evidence type="ECO:0000256" key="6">
    <source>
        <dbReference type="ARBA" id="ARBA00022840"/>
    </source>
</evidence>
<evidence type="ECO:0000259" key="11">
    <source>
        <dbReference type="PROSITE" id="PS50929"/>
    </source>
</evidence>
<accession>A0A1I2ZF96</accession>
<dbReference type="GO" id="GO:0034040">
    <property type="term" value="F:ATPase-coupled lipid transmembrane transporter activity"/>
    <property type="evidence" value="ECO:0007669"/>
    <property type="project" value="TreeGrafter"/>
</dbReference>
<feature type="domain" description="ABC transporter" evidence="10">
    <location>
        <begin position="362"/>
        <end position="599"/>
    </location>
</feature>
<dbReference type="InterPro" id="IPR027417">
    <property type="entry name" value="P-loop_NTPase"/>
</dbReference>
<dbReference type="GO" id="GO:0140359">
    <property type="term" value="F:ABC-type transporter activity"/>
    <property type="evidence" value="ECO:0007669"/>
    <property type="project" value="InterPro"/>
</dbReference>
<gene>
    <name evidence="12" type="ORF">SAMN04487959_10377</name>
</gene>
<reference evidence="12 13" key="1">
    <citation type="submission" date="2016-10" db="EMBL/GenBank/DDBJ databases">
        <authorList>
            <person name="de Groot N.N."/>
        </authorList>
    </citation>
    <scope>NUCLEOTIDE SEQUENCE [LARGE SCALE GENOMIC DNA]</scope>
    <source>
        <strain evidence="12 13">CGMCC 1.6848</strain>
    </source>
</reference>
<dbReference type="InterPro" id="IPR036640">
    <property type="entry name" value="ABC1_TM_sf"/>
</dbReference>
<evidence type="ECO:0000256" key="7">
    <source>
        <dbReference type="ARBA" id="ARBA00022989"/>
    </source>
</evidence>